<dbReference type="InterPro" id="IPR037546">
    <property type="entry name" value="SAC51-like"/>
</dbReference>
<dbReference type="CDD" id="cd18917">
    <property type="entry name" value="bHLH_AtSAC51_like"/>
    <property type="match status" value="1"/>
</dbReference>
<dbReference type="PANTHER" id="PTHR36066">
    <property type="entry name" value="TRANSCRIPTION FACTOR BHLH145"/>
    <property type="match status" value="1"/>
</dbReference>
<dbReference type="Proteomes" id="UP000515121">
    <property type="component" value="Unplaced"/>
</dbReference>
<dbReference type="OrthoDB" id="777433at2759"/>
<dbReference type="KEGG" id="dzi:111309082"/>
<evidence type="ECO:0000313" key="2">
    <source>
        <dbReference type="RefSeq" id="XP_022763665.1"/>
    </source>
</evidence>
<sequence length="376" mass="41614">MVQTNNSWFSPQHSSWQLPKLSCMSSSLEPRQPECLPACLNPSTHMFMSMPASLIPGINPGMHVLPANVAMPRSADISVLKTEQKYHSDELLQQLYPCFATSLPSPGSYLNEQQFMIAKGHSGRATANMVSGSLQKGLVVFDQSGSQTRLIYGSIHPSSQHATTANTELASCLDLHVGQTVKTNPFTLAPPTLQEEYDENHLSGEEGEMHEDTEELNALLYSDEEDDYDDDDDEVMSTDHSPIGIKRNYQSQDHVYHIFEEVASSDGPNKRQKLLNGGHKQSIMVGAARSVKLEGSHGYDSDAESSYAIGQNQIEEMDSILRKEQSKKDKIRLTLKILESIIPGAKGKNPLLVLDESIDYLKSLKLEATTLGLHHY</sequence>
<dbReference type="PANTHER" id="PTHR36066:SF8">
    <property type="entry name" value="TRANSCRIPTION FACTOR SAC51"/>
    <property type="match status" value="1"/>
</dbReference>
<protein>
    <submittedName>
        <fullName evidence="2">Transcription factor bHLH143-like</fullName>
    </submittedName>
</protein>
<keyword evidence="1" id="KW-1185">Reference proteome</keyword>
<gene>
    <name evidence="2" type="primary">LOC111309082</name>
</gene>
<name>A0A6P6AFM0_DURZI</name>
<reference evidence="2" key="1">
    <citation type="submission" date="2025-08" db="UniProtKB">
        <authorList>
            <consortium name="RefSeq"/>
        </authorList>
    </citation>
    <scope>IDENTIFICATION</scope>
    <source>
        <tissue evidence="2">Fruit stalk</tissue>
    </source>
</reference>
<dbReference type="GeneID" id="111309082"/>
<accession>A0A6P6AFM0</accession>
<dbReference type="Pfam" id="PF23173">
    <property type="entry name" value="bHLH_SAC51"/>
    <property type="match status" value="1"/>
</dbReference>
<evidence type="ECO:0000313" key="1">
    <source>
        <dbReference type="Proteomes" id="UP000515121"/>
    </source>
</evidence>
<proteinExistence type="predicted"/>
<dbReference type="RefSeq" id="XP_022763665.1">
    <property type="nucleotide sequence ID" value="XM_022907930.1"/>
</dbReference>
<organism evidence="1 2">
    <name type="scientific">Durio zibethinus</name>
    <name type="common">Durian</name>
    <dbReference type="NCBI Taxonomy" id="66656"/>
    <lineage>
        <taxon>Eukaryota</taxon>
        <taxon>Viridiplantae</taxon>
        <taxon>Streptophyta</taxon>
        <taxon>Embryophyta</taxon>
        <taxon>Tracheophyta</taxon>
        <taxon>Spermatophyta</taxon>
        <taxon>Magnoliopsida</taxon>
        <taxon>eudicotyledons</taxon>
        <taxon>Gunneridae</taxon>
        <taxon>Pentapetalae</taxon>
        <taxon>rosids</taxon>
        <taxon>malvids</taxon>
        <taxon>Malvales</taxon>
        <taxon>Malvaceae</taxon>
        <taxon>Helicteroideae</taxon>
        <taxon>Durio</taxon>
    </lineage>
</organism>
<dbReference type="AlphaFoldDB" id="A0A6P6AFM0"/>